<dbReference type="InterPro" id="IPR036188">
    <property type="entry name" value="FAD/NAD-bd_sf"/>
</dbReference>
<comment type="cofactor">
    <cofactor evidence="2">
        <name>[4Fe-4S] cluster</name>
        <dbReference type="ChEBI" id="CHEBI:49883"/>
    </cofactor>
</comment>
<evidence type="ECO:0000256" key="2">
    <source>
        <dbReference type="ARBA" id="ARBA00001966"/>
    </source>
</evidence>
<dbReference type="Proteomes" id="UP000184363">
    <property type="component" value="Unassembled WGS sequence"/>
</dbReference>
<keyword evidence="13" id="KW-1185">Reference proteome</keyword>
<dbReference type="SUPFAM" id="SSF51971">
    <property type="entry name" value="Nucleotide-binding domain"/>
    <property type="match status" value="1"/>
</dbReference>
<evidence type="ECO:0000256" key="1">
    <source>
        <dbReference type="ARBA" id="ARBA00001917"/>
    </source>
</evidence>
<comment type="cofactor">
    <cofactor evidence="1">
        <name>FMN</name>
        <dbReference type="ChEBI" id="CHEBI:58210"/>
    </cofactor>
</comment>
<keyword evidence="4" id="KW-0285">Flavoprotein</keyword>
<dbReference type="PRINTS" id="PR00469">
    <property type="entry name" value="PNDRDTASEII"/>
</dbReference>
<evidence type="ECO:0000256" key="3">
    <source>
        <dbReference type="ARBA" id="ARBA00011048"/>
    </source>
</evidence>
<evidence type="ECO:0000256" key="4">
    <source>
        <dbReference type="ARBA" id="ARBA00022630"/>
    </source>
</evidence>
<dbReference type="STRING" id="1848.SAMN05443637_11140"/>
<keyword evidence="9" id="KW-0411">Iron-sulfur</keyword>
<keyword evidence="5" id="KW-0288">FMN</keyword>
<dbReference type="Gene3D" id="3.40.50.720">
    <property type="entry name" value="NAD(P)-binding Rossmann-like Domain"/>
    <property type="match status" value="1"/>
</dbReference>
<dbReference type="AlphaFoldDB" id="A0A1M6UVX1"/>
<keyword evidence="6" id="KW-0479">Metal-binding</keyword>
<name>A0A1M6UVX1_PSETH</name>
<keyword evidence="8" id="KW-0408">Iron</keyword>
<dbReference type="GO" id="GO:0016491">
    <property type="term" value="F:oxidoreductase activity"/>
    <property type="evidence" value="ECO:0007669"/>
    <property type="project" value="UniProtKB-KW"/>
</dbReference>
<organism evidence="12 13">
    <name type="scientific">Pseudonocardia thermophila</name>
    <dbReference type="NCBI Taxonomy" id="1848"/>
    <lineage>
        <taxon>Bacteria</taxon>
        <taxon>Bacillati</taxon>
        <taxon>Actinomycetota</taxon>
        <taxon>Actinomycetes</taxon>
        <taxon>Pseudonocardiales</taxon>
        <taxon>Pseudonocardiaceae</taxon>
        <taxon>Pseudonocardia</taxon>
    </lineage>
</organism>
<sequence>MTHLDYPHLFTPLDLGFLTLPNRVLMGSMHTGLEDDPADAPRLAAYFAERARGGVGLMVTGGYAPHPQGVLTENGSMLTSPDQLPAHRIVTDAVHAAGGRIALQILHAGRYSTQPDLVAPSAIRAPINRFAPRPLAEHEVEEHIDAFATCAALAREAGYDGVEIMGSEGYLINEFLAPRTNHRTDDWGGTPANRRRFAVEVVRRTRAVVGPDFLIIYRISLADLVEGGQTWDEVVSVAEEVAAAGANLLNTGIGWHESRVPTIATSVPRAAFTSFTARLRPRAPVPVITSNRINMPQVAEEVLARGDADMVSMARPLLADPEWIRKAASGRTDEISTCIACNQACLDHVFGEATASCLVNPRAGRETDPVMQLATTPARRRKRVAVVGAGPAGLAAAVTAAGRGHHVDLFEAEQVIGGQFDLARRIPGKEEFAETIRYYTRRIERTGVALHLGRRVTAAELVAGGYDEIVLATGVTPRLPDIPGIDHPSVVGYPQVLRGEVPVGARVAVIGAGGVGVDVSAFLTHATSPTLDVPAWRREWGVADPEAAPGALATAAPEPPARTVILLQRTGGRIGSRLGRTTGWIHRAALAAKGVRLVRGVRYEKIDDEGLHLSFQHGRGGPGHTDHQLLAVDTIVVCAGQEPVRDLLEQLRAAGLPVHLAGGADVAAELDAKRAIDQGTRIAAAL</sequence>
<dbReference type="PANTHER" id="PTHR42917:SF2">
    <property type="entry name" value="2,4-DIENOYL-COA REDUCTASE [(2E)-ENOYL-COA-PRODUCING]"/>
    <property type="match status" value="1"/>
</dbReference>
<dbReference type="RefSeq" id="WP_073457767.1">
    <property type="nucleotide sequence ID" value="NZ_FRAP01000011.1"/>
</dbReference>
<dbReference type="GO" id="GO:0046872">
    <property type="term" value="F:metal ion binding"/>
    <property type="evidence" value="ECO:0007669"/>
    <property type="project" value="UniProtKB-KW"/>
</dbReference>
<evidence type="ECO:0000259" key="10">
    <source>
        <dbReference type="Pfam" id="PF00724"/>
    </source>
</evidence>
<dbReference type="PRINTS" id="PR00368">
    <property type="entry name" value="FADPNR"/>
</dbReference>
<evidence type="ECO:0000256" key="7">
    <source>
        <dbReference type="ARBA" id="ARBA00023002"/>
    </source>
</evidence>
<dbReference type="InterPro" id="IPR051793">
    <property type="entry name" value="NADH:flavin_oxidoreductase"/>
</dbReference>
<dbReference type="Gene3D" id="3.20.20.70">
    <property type="entry name" value="Aldolase class I"/>
    <property type="match status" value="1"/>
</dbReference>
<dbReference type="CDD" id="cd02930">
    <property type="entry name" value="DCR_FMN"/>
    <property type="match status" value="1"/>
</dbReference>
<dbReference type="PANTHER" id="PTHR42917">
    <property type="entry name" value="2,4-DIENOYL-COA REDUCTASE"/>
    <property type="match status" value="1"/>
</dbReference>
<dbReference type="SUPFAM" id="SSF51905">
    <property type="entry name" value="FAD/NAD(P)-binding domain"/>
    <property type="match status" value="1"/>
</dbReference>
<proteinExistence type="inferred from homology"/>
<accession>A0A1M6UVX1</accession>
<dbReference type="InterPro" id="IPR013785">
    <property type="entry name" value="Aldolase_TIM"/>
</dbReference>
<feature type="domain" description="NADH:flavin oxidoreductase/NADH oxidase N-terminal" evidence="10">
    <location>
        <begin position="9"/>
        <end position="334"/>
    </location>
</feature>
<dbReference type="GO" id="GO:0010181">
    <property type="term" value="F:FMN binding"/>
    <property type="evidence" value="ECO:0007669"/>
    <property type="project" value="InterPro"/>
</dbReference>
<reference evidence="12 13" key="1">
    <citation type="submission" date="2016-11" db="EMBL/GenBank/DDBJ databases">
        <authorList>
            <person name="Jaros S."/>
            <person name="Januszkiewicz K."/>
            <person name="Wedrychowicz H."/>
        </authorList>
    </citation>
    <scope>NUCLEOTIDE SEQUENCE [LARGE SCALE GENOMIC DNA]</scope>
    <source>
        <strain evidence="12 13">DSM 43832</strain>
    </source>
</reference>
<dbReference type="Pfam" id="PF07992">
    <property type="entry name" value="Pyr_redox_2"/>
    <property type="match status" value="1"/>
</dbReference>
<evidence type="ECO:0000256" key="8">
    <source>
        <dbReference type="ARBA" id="ARBA00023004"/>
    </source>
</evidence>
<dbReference type="Gene3D" id="3.50.50.60">
    <property type="entry name" value="FAD/NAD(P)-binding domain"/>
    <property type="match status" value="1"/>
</dbReference>
<evidence type="ECO:0000313" key="13">
    <source>
        <dbReference type="Proteomes" id="UP000184363"/>
    </source>
</evidence>
<dbReference type="EMBL" id="FRAP01000011">
    <property type="protein sequence ID" value="SHK73275.1"/>
    <property type="molecule type" value="Genomic_DNA"/>
</dbReference>
<keyword evidence="7" id="KW-0560">Oxidoreductase</keyword>
<evidence type="ECO:0000256" key="6">
    <source>
        <dbReference type="ARBA" id="ARBA00022723"/>
    </source>
</evidence>
<protein>
    <submittedName>
        <fullName evidence="12">2,4-dienoyl-CoA reductase (NADPH2)</fullName>
    </submittedName>
</protein>
<gene>
    <name evidence="12" type="ORF">SAMN05443637_11140</name>
</gene>
<evidence type="ECO:0000313" key="12">
    <source>
        <dbReference type="EMBL" id="SHK73275.1"/>
    </source>
</evidence>
<evidence type="ECO:0000259" key="11">
    <source>
        <dbReference type="Pfam" id="PF07992"/>
    </source>
</evidence>
<evidence type="ECO:0000256" key="5">
    <source>
        <dbReference type="ARBA" id="ARBA00022643"/>
    </source>
</evidence>
<dbReference type="GO" id="GO:0051536">
    <property type="term" value="F:iron-sulfur cluster binding"/>
    <property type="evidence" value="ECO:0007669"/>
    <property type="project" value="UniProtKB-KW"/>
</dbReference>
<dbReference type="InterPro" id="IPR023753">
    <property type="entry name" value="FAD/NAD-binding_dom"/>
</dbReference>
<dbReference type="InterPro" id="IPR001155">
    <property type="entry name" value="OxRdtase_FMN_N"/>
</dbReference>
<feature type="domain" description="FAD/NAD(P)-binding" evidence="11">
    <location>
        <begin position="383"/>
        <end position="666"/>
    </location>
</feature>
<dbReference type="SUPFAM" id="SSF51395">
    <property type="entry name" value="FMN-linked oxidoreductases"/>
    <property type="match status" value="1"/>
</dbReference>
<evidence type="ECO:0000256" key="9">
    <source>
        <dbReference type="ARBA" id="ARBA00023014"/>
    </source>
</evidence>
<dbReference type="OrthoDB" id="3169239at2"/>
<comment type="similarity">
    <text evidence="3">In the N-terminal section; belongs to the NADH:flavin oxidoreductase/NADH oxidase family.</text>
</comment>
<dbReference type="Pfam" id="PF00724">
    <property type="entry name" value="Oxidored_FMN"/>
    <property type="match status" value="1"/>
</dbReference>